<dbReference type="Proteomes" id="UP000006055">
    <property type="component" value="Chromosome"/>
</dbReference>
<name>I4C8V0_DESTA</name>
<dbReference type="HOGENOM" id="CLU_2933915_0_0_7"/>
<proteinExistence type="predicted"/>
<reference evidence="2" key="1">
    <citation type="submission" date="2012-06" db="EMBL/GenBank/DDBJ databases">
        <title>Complete sequence of chromosome of Desulfomonile tiedjei DSM 6799.</title>
        <authorList>
            <person name="Lucas S."/>
            <person name="Copeland A."/>
            <person name="Lapidus A."/>
            <person name="Glavina del Rio T."/>
            <person name="Dalin E."/>
            <person name="Tice H."/>
            <person name="Bruce D."/>
            <person name="Goodwin L."/>
            <person name="Pitluck S."/>
            <person name="Peters L."/>
            <person name="Ovchinnikova G."/>
            <person name="Zeytun A."/>
            <person name="Lu M."/>
            <person name="Kyrpides N."/>
            <person name="Mavromatis K."/>
            <person name="Ivanova N."/>
            <person name="Brettin T."/>
            <person name="Detter J.C."/>
            <person name="Han C."/>
            <person name="Larimer F."/>
            <person name="Land M."/>
            <person name="Hauser L."/>
            <person name="Markowitz V."/>
            <person name="Cheng J.-F."/>
            <person name="Hugenholtz P."/>
            <person name="Woyke T."/>
            <person name="Wu D."/>
            <person name="Spring S."/>
            <person name="Schroeder M."/>
            <person name="Brambilla E."/>
            <person name="Klenk H.-P."/>
            <person name="Eisen J.A."/>
        </authorList>
    </citation>
    <scope>NUCLEOTIDE SEQUENCE [LARGE SCALE GENOMIC DNA]</scope>
    <source>
        <strain evidence="2">ATCC 49306 / DSM 6799 / DCB-1</strain>
    </source>
</reference>
<accession>I4C8V0</accession>
<sequence>MRTEEGRFVSDYSKFRIFVRLRKAILENRWVPCLRAGTFITINQLVRPGRDAWPYRSYKG</sequence>
<gene>
    <name evidence="1" type="ordered locus">Desti_3334</name>
</gene>
<evidence type="ECO:0000313" key="1">
    <source>
        <dbReference type="EMBL" id="AFM25991.1"/>
    </source>
</evidence>
<dbReference type="AlphaFoldDB" id="I4C8V0"/>
<keyword evidence="2" id="KW-1185">Reference proteome</keyword>
<evidence type="ECO:0000313" key="2">
    <source>
        <dbReference type="Proteomes" id="UP000006055"/>
    </source>
</evidence>
<dbReference type="KEGG" id="dti:Desti_3334"/>
<dbReference type="EMBL" id="CP003360">
    <property type="protein sequence ID" value="AFM25991.1"/>
    <property type="molecule type" value="Genomic_DNA"/>
</dbReference>
<organism evidence="1 2">
    <name type="scientific">Desulfomonile tiedjei (strain ATCC 49306 / DSM 6799 / DCB-1)</name>
    <dbReference type="NCBI Taxonomy" id="706587"/>
    <lineage>
        <taxon>Bacteria</taxon>
        <taxon>Pseudomonadati</taxon>
        <taxon>Thermodesulfobacteriota</taxon>
        <taxon>Desulfomonilia</taxon>
        <taxon>Desulfomonilales</taxon>
        <taxon>Desulfomonilaceae</taxon>
        <taxon>Desulfomonile</taxon>
    </lineage>
</organism>
<protein>
    <submittedName>
        <fullName evidence="1">Uncharacterized protein</fullName>
    </submittedName>
</protein>